<name>A0A5B7G9R9_PORTR</name>
<dbReference type="Proteomes" id="UP000324222">
    <property type="component" value="Unassembled WGS sequence"/>
</dbReference>
<comment type="caution">
    <text evidence="2">The sequence shown here is derived from an EMBL/GenBank/DDBJ whole genome shotgun (WGS) entry which is preliminary data.</text>
</comment>
<protein>
    <submittedName>
        <fullName evidence="2">Uncharacterized protein</fullName>
    </submittedName>
</protein>
<accession>A0A5B7G9R9</accession>
<feature type="region of interest" description="Disordered" evidence="1">
    <location>
        <begin position="102"/>
        <end position="127"/>
    </location>
</feature>
<dbReference type="EMBL" id="VSRR010012295">
    <property type="protein sequence ID" value="MPC54359.1"/>
    <property type="molecule type" value="Genomic_DNA"/>
</dbReference>
<evidence type="ECO:0000256" key="1">
    <source>
        <dbReference type="SAM" id="MobiDB-lite"/>
    </source>
</evidence>
<gene>
    <name evidence="2" type="ORF">E2C01_048271</name>
</gene>
<dbReference type="AlphaFoldDB" id="A0A5B7G9R9"/>
<evidence type="ECO:0000313" key="2">
    <source>
        <dbReference type="EMBL" id="MPC54359.1"/>
    </source>
</evidence>
<proteinExistence type="predicted"/>
<keyword evidence="3" id="KW-1185">Reference proteome</keyword>
<evidence type="ECO:0000313" key="3">
    <source>
        <dbReference type="Proteomes" id="UP000324222"/>
    </source>
</evidence>
<reference evidence="2 3" key="1">
    <citation type="submission" date="2019-05" db="EMBL/GenBank/DDBJ databases">
        <title>Another draft genome of Portunus trituberculatus and its Hox gene families provides insights of decapod evolution.</title>
        <authorList>
            <person name="Jeong J.-H."/>
            <person name="Song I."/>
            <person name="Kim S."/>
            <person name="Choi T."/>
            <person name="Kim D."/>
            <person name="Ryu S."/>
            <person name="Kim W."/>
        </authorList>
    </citation>
    <scope>NUCLEOTIDE SEQUENCE [LARGE SCALE GENOMIC DNA]</scope>
    <source>
        <tissue evidence="2">Muscle</tissue>
    </source>
</reference>
<sequence length="127" mass="14031">MASCRPRDKDGESVRVEETMGVLGVDPLSGQVKGGHVVSCSGEKKLLCSTNRKFYLLHMNNSLPWVACRKTDVLALHRGGREGELLRDGLSTPFVRRGFVHTERCKENTHPPATGGGSQPRAKKRKY</sequence>
<organism evidence="2 3">
    <name type="scientific">Portunus trituberculatus</name>
    <name type="common">Swimming crab</name>
    <name type="synonym">Neptunus trituberculatus</name>
    <dbReference type="NCBI Taxonomy" id="210409"/>
    <lineage>
        <taxon>Eukaryota</taxon>
        <taxon>Metazoa</taxon>
        <taxon>Ecdysozoa</taxon>
        <taxon>Arthropoda</taxon>
        <taxon>Crustacea</taxon>
        <taxon>Multicrustacea</taxon>
        <taxon>Malacostraca</taxon>
        <taxon>Eumalacostraca</taxon>
        <taxon>Eucarida</taxon>
        <taxon>Decapoda</taxon>
        <taxon>Pleocyemata</taxon>
        <taxon>Brachyura</taxon>
        <taxon>Eubrachyura</taxon>
        <taxon>Portunoidea</taxon>
        <taxon>Portunidae</taxon>
        <taxon>Portuninae</taxon>
        <taxon>Portunus</taxon>
    </lineage>
</organism>